<dbReference type="OrthoDB" id="3190733at2"/>
<dbReference type="PANTHER" id="PTHR30385">
    <property type="entry name" value="SIGMA FACTOR F FLAGELLAR"/>
    <property type="match status" value="1"/>
</dbReference>
<dbReference type="GO" id="GO:0006352">
    <property type="term" value="P:DNA-templated transcription initiation"/>
    <property type="evidence" value="ECO:0007669"/>
    <property type="project" value="UniProtKB-UniRule"/>
</dbReference>
<keyword evidence="5 6" id="KW-0804">Transcription</keyword>
<organism evidence="8 9">
    <name type="scientific">Mesobacillus persicus</name>
    <dbReference type="NCBI Taxonomy" id="930146"/>
    <lineage>
        <taxon>Bacteria</taxon>
        <taxon>Bacillati</taxon>
        <taxon>Bacillota</taxon>
        <taxon>Bacilli</taxon>
        <taxon>Bacillales</taxon>
        <taxon>Bacillaceae</taxon>
        <taxon>Mesobacillus</taxon>
    </lineage>
</organism>
<evidence type="ECO:0000313" key="8">
    <source>
        <dbReference type="EMBL" id="SEN33472.1"/>
    </source>
</evidence>
<dbReference type="PANTHER" id="PTHR30385:SF6">
    <property type="entry name" value="RNA POLYMERASE SIGMA FACTOR SIGI"/>
    <property type="match status" value="1"/>
</dbReference>
<evidence type="ECO:0000256" key="3">
    <source>
        <dbReference type="ARBA" id="ARBA00023082"/>
    </source>
</evidence>
<proteinExistence type="inferred from homology"/>
<comment type="activity regulation">
    <text evidence="6">Negatively regulated by the anti-sigma-I factor RsgI.</text>
</comment>
<feature type="DNA-binding region" description="H-T-H motif" evidence="6">
    <location>
        <begin position="203"/>
        <end position="222"/>
    </location>
</feature>
<protein>
    <recommendedName>
        <fullName evidence="6">RNA polymerase sigma factor SigI</fullName>
    </recommendedName>
</protein>
<accession>A0A1H8FP36</accession>
<dbReference type="NCBIfam" id="TIGR02895">
    <property type="entry name" value="spore_sigI"/>
    <property type="match status" value="1"/>
</dbReference>
<comment type="subcellular location">
    <subcellularLocation>
        <location evidence="6">Cytoplasm</location>
    </subcellularLocation>
</comment>
<dbReference type="Proteomes" id="UP000198553">
    <property type="component" value="Unassembled WGS sequence"/>
</dbReference>
<evidence type="ECO:0000313" key="9">
    <source>
        <dbReference type="Proteomes" id="UP000198553"/>
    </source>
</evidence>
<evidence type="ECO:0000256" key="1">
    <source>
        <dbReference type="ARBA" id="ARBA00022490"/>
    </source>
</evidence>
<evidence type="ECO:0000256" key="4">
    <source>
        <dbReference type="ARBA" id="ARBA00023125"/>
    </source>
</evidence>
<dbReference type="InterPro" id="IPR013325">
    <property type="entry name" value="RNA_pol_sigma_r2"/>
</dbReference>
<dbReference type="GO" id="GO:0003677">
    <property type="term" value="F:DNA binding"/>
    <property type="evidence" value="ECO:0007669"/>
    <property type="project" value="UniProtKB-UniRule"/>
</dbReference>
<dbReference type="STRING" id="930146.SAMN05192533_111134"/>
<feature type="domain" description="RNA polymerase sigma-70 region 2" evidence="7">
    <location>
        <begin position="33"/>
        <end position="103"/>
    </location>
</feature>
<sequence length="248" mass="29014">MLSLLFITKRKQQTLEEKVILIQQGDHTLRDDLIQTYKPFIAKSVSAICKRYINETDDEFSIGLIAFNEAIQKFSSDKGNSLLSFADILIKRRVIDYIRQQARAKTIAINFESDQFDTESSRSSIEDEISIKDYRKKTEEQQRKEEIVQFQQKLQEFGLSFHDLVEQAPKHSDARENAIEVARILVNQEDLKQQLLAKKRLPIKQLESKVSLSRKTIERNRKYIMAIALILMGDFHYLRDYLKGVLEK</sequence>
<evidence type="ECO:0000256" key="5">
    <source>
        <dbReference type="ARBA" id="ARBA00023163"/>
    </source>
</evidence>
<reference evidence="9" key="1">
    <citation type="submission" date="2016-10" db="EMBL/GenBank/DDBJ databases">
        <authorList>
            <person name="Varghese N."/>
            <person name="Submissions S."/>
        </authorList>
    </citation>
    <scope>NUCLEOTIDE SEQUENCE [LARGE SCALE GENOMIC DNA]</scope>
    <source>
        <strain evidence="9">B48,IBRC-M 10115,DSM 25386,CECT 8001</strain>
    </source>
</reference>
<dbReference type="InterPro" id="IPR007627">
    <property type="entry name" value="RNA_pol_sigma70_r2"/>
</dbReference>
<gene>
    <name evidence="6" type="primary">sigI</name>
    <name evidence="8" type="ORF">SAMN05192533_111134</name>
</gene>
<keyword evidence="4 6" id="KW-0238">DNA-binding</keyword>
<dbReference type="Pfam" id="PF04542">
    <property type="entry name" value="Sigma70_r2"/>
    <property type="match status" value="1"/>
</dbReference>
<dbReference type="Gene3D" id="1.10.1740.10">
    <property type="match status" value="1"/>
</dbReference>
<keyword evidence="9" id="KW-1185">Reference proteome</keyword>
<feature type="short sequence motif" description="Polymerase core binding" evidence="6">
    <location>
        <begin position="58"/>
        <end position="71"/>
    </location>
</feature>
<dbReference type="GO" id="GO:0016987">
    <property type="term" value="F:sigma factor activity"/>
    <property type="evidence" value="ECO:0007669"/>
    <property type="project" value="UniProtKB-UniRule"/>
</dbReference>
<keyword evidence="2 6" id="KW-0805">Transcription regulation</keyword>
<comment type="similarity">
    <text evidence="6">Belongs to the sigma-70 factor family. SigI subfamily.</text>
</comment>
<dbReference type="SUPFAM" id="SSF88946">
    <property type="entry name" value="Sigma2 domain of RNA polymerase sigma factors"/>
    <property type="match status" value="1"/>
</dbReference>
<dbReference type="NCBIfam" id="NF006172">
    <property type="entry name" value="PRK08311.1-3"/>
    <property type="match status" value="1"/>
</dbReference>
<evidence type="ECO:0000256" key="2">
    <source>
        <dbReference type="ARBA" id="ARBA00023015"/>
    </source>
</evidence>
<keyword evidence="1 6" id="KW-0963">Cytoplasm</keyword>
<evidence type="ECO:0000256" key="6">
    <source>
        <dbReference type="HAMAP-Rule" id="MF_02064"/>
    </source>
</evidence>
<dbReference type="EMBL" id="FOBW01000011">
    <property type="protein sequence ID" value="SEN33472.1"/>
    <property type="molecule type" value="Genomic_DNA"/>
</dbReference>
<dbReference type="GO" id="GO:0005737">
    <property type="term" value="C:cytoplasm"/>
    <property type="evidence" value="ECO:0007669"/>
    <property type="project" value="UniProtKB-SubCell"/>
</dbReference>
<keyword evidence="6" id="KW-0346">Stress response</keyword>
<dbReference type="InterPro" id="IPR014244">
    <property type="entry name" value="RNA_pol_sigma-I"/>
</dbReference>
<dbReference type="HAMAP" id="MF_02064">
    <property type="entry name" value="Sigma70_SigI"/>
    <property type="match status" value="1"/>
</dbReference>
<comment type="subunit">
    <text evidence="6">Interacts with RsgI.</text>
</comment>
<name>A0A1H8FP36_9BACI</name>
<keyword evidence="3 6" id="KW-0731">Sigma factor</keyword>
<evidence type="ECO:0000259" key="7">
    <source>
        <dbReference type="Pfam" id="PF04542"/>
    </source>
</evidence>
<dbReference type="PIRSF" id="PIRSF038953">
    <property type="entry name" value="SigI"/>
    <property type="match status" value="1"/>
</dbReference>
<dbReference type="AlphaFoldDB" id="A0A1H8FP36"/>
<comment type="function">
    <text evidence="6">Sigma factors are initiation factors that promote the attachment of RNA polymerase to specific initiation sites and are then released.</text>
</comment>